<dbReference type="EMBL" id="QSBI01000010">
    <property type="protein sequence ID" value="RGX10470.1"/>
    <property type="molecule type" value="Genomic_DNA"/>
</dbReference>
<proteinExistence type="predicted"/>
<evidence type="ECO:0000313" key="4">
    <source>
        <dbReference type="Proteomes" id="UP000424805"/>
    </source>
</evidence>
<evidence type="ECO:0000313" key="2">
    <source>
        <dbReference type="EMBL" id="RGX10470.1"/>
    </source>
</evidence>
<dbReference type="Proteomes" id="UP000286031">
    <property type="component" value="Unassembled WGS sequence"/>
</dbReference>
<dbReference type="AlphaFoldDB" id="A0A413ESC6"/>
<name>A0A413ESC6_BACOV</name>
<accession>A0A413ESC6</accession>
<comment type="caution">
    <text evidence="2">The sequence shown here is derived from an EMBL/GenBank/DDBJ whole genome shotgun (WGS) entry which is preliminary data.</text>
</comment>
<evidence type="ECO:0000313" key="3">
    <source>
        <dbReference type="Proteomes" id="UP000286031"/>
    </source>
</evidence>
<reference evidence="1 4" key="2">
    <citation type="journal article" date="2019" name="Nat. Med.">
        <title>A library of human gut bacterial isolates paired with longitudinal multiomics data enables mechanistic microbiome research.</title>
        <authorList>
            <person name="Poyet M."/>
            <person name="Groussin M."/>
            <person name="Gibbons S.M."/>
            <person name="Avila-Pacheco J."/>
            <person name="Jiang X."/>
            <person name="Kearney S.M."/>
            <person name="Perrotta A.R."/>
            <person name="Berdy B."/>
            <person name="Zhao S."/>
            <person name="Lieberman T.D."/>
            <person name="Swanson P.K."/>
            <person name="Smith M."/>
            <person name="Roesemann S."/>
            <person name="Alexander J.E."/>
            <person name="Rich S.A."/>
            <person name="Livny J."/>
            <person name="Vlamakis H."/>
            <person name="Clish C."/>
            <person name="Bullock K."/>
            <person name="Deik A."/>
            <person name="Scott J."/>
            <person name="Pierce K.A."/>
            <person name="Xavier R.J."/>
            <person name="Alm E.J."/>
        </authorList>
    </citation>
    <scope>NUCLEOTIDE SEQUENCE [LARGE SCALE GENOMIC DNA]</scope>
    <source>
        <strain evidence="1 4">BIOML-A15</strain>
    </source>
</reference>
<dbReference type="EMBL" id="VWFP01000011">
    <property type="protein sequence ID" value="KAA4626707.1"/>
    <property type="molecule type" value="Genomic_DNA"/>
</dbReference>
<reference evidence="2 3" key="1">
    <citation type="submission" date="2018-08" db="EMBL/GenBank/DDBJ databases">
        <title>A genome reference for cultivated species of the human gut microbiota.</title>
        <authorList>
            <person name="Zou Y."/>
            <person name="Xue W."/>
            <person name="Luo G."/>
        </authorList>
    </citation>
    <scope>NUCLEOTIDE SEQUENCE [LARGE SCALE GENOMIC DNA]</scope>
    <source>
        <strain evidence="2 3">AF04-46</strain>
    </source>
</reference>
<protein>
    <submittedName>
        <fullName evidence="2">Uncharacterized protein</fullName>
    </submittedName>
</protein>
<sequence>MMIQQITQRLSEINTLLTACKQEDFSFEKALPLSLFYRDFSGTNSLVSEATGLAKENPGELLQLSSSLISESDRYLSLDKSVLQAVDFKTVFEEYLKPFEHRYEEAKVTATKLWQAYSAISNRLDFMPLDSEEYTKLSAECDGKKAEYDTAHAQTGHLYKEWQQERDRYFCVYCFRPMFLDVLVERLKGIAESIIADIRRIQEDEP</sequence>
<gene>
    <name evidence="2" type="ORF">DWV35_10230</name>
    <name evidence="1" type="ORF">F3B90_12520</name>
</gene>
<evidence type="ECO:0000313" key="1">
    <source>
        <dbReference type="EMBL" id="KAA4626707.1"/>
    </source>
</evidence>
<dbReference type="RefSeq" id="WP_117512253.1">
    <property type="nucleotide sequence ID" value="NZ_JAQCPI010000009.1"/>
</dbReference>
<dbReference type="Proteomes" id="UP000424805">
    <property type="component" value="Unassembled WGS sequence"/>
</dbReference>
<organism evidence="2 3">
    <name type="scientific">Bacteroides ovatus</name>
    <dbReference type="NCBI Taxonomy" id="28116"/>
    <lineage>
        <taxon>Bacteria</taxon>
        <taxon>Pseudomonadati</taxon>
        <taxon>Bacteroidota</taxon>
        <taxon>Bacteroidia</taxon>
        <taxon>Bacteroidales</taxon>
        <taxon>Bacteroidaceae</taxon>
        <taxon>Bacteroides</taxon>
    </lineage>
</organism>